<evidence type="ECO:0000313" key="1">
    <source>
        <dbReference type="EMBL" id="MEL1251855.1"/>
    </source>
</evidence>
<proteinExistence type="predicted"/>
<accession>A0ABU9IHE2</accession>
<dbReference type="RefSeq" id="WP_341674397.1">
    <property type="nucleotide sequence ID" value="NZ_JBBYHV010000002.1"/>
</dbReference>
<name>A0ABU9IHE2_9SPHN</name>
<gene>
    <name evidence="1" type="ORF">AAEO60_14350</name>
</gene>
<reference evidence="1 2" key="1">
    <citation type="submission" date="2024-04" db="EMBL/GenBank/DDBJ databases">
        <title>Aurantiacibacter sp. DGU6 16S ribosomal RNA gene Genome sequencing and assembly.</title>
        <authorList>
            <person name="Park S."/>
        </authorList>
    </citation>
    <scope>NUCLEOTIDE SEQUENCE [LARGE SCALE GENOMIC DNA]</scope>
    <source>
        <strain evidence="1 2">DGU6</strain>
    </source>
</reference>
<protein>
    <submittedName>
        <fullName evidence="1">Uncharacterized protein</fullName>
    </submittedName>
</protein>
<dbReference type="Proteomes" id="UP001497045">
    <property type="component" value="Unassembled WGS sequence"/>
</dbReference>
<comment type="caution">
    <text evidence="1">The sequence shown here is derived from an EMBL/GenBank/DDBJ whole genome shotgun (WGS) entry which is preliminary data.</text>
</comment>
<keyword evidence="2" id="KW-1185">Reference proteome</keyword>
<sequence length="133" mass="14729">MILELLLLMGAQEDVVRVRRETTTIAGPVWPSELSDQVRAYLSCLMPEDREPINHERAMQDVHQGDVTRCEELKSEMVISATLVWSSTHPSADANQEVTDLFDRLAAHHVDMGAQIDALISNSAPAPEHAAND</sequence>
<dbReference type="EMBL" id="JBBYHV010000002">
    <property type="protein sequence ID" value="MEL1251855.1"/>
    <property type="molecule type" value="Genomic_DNA"/>
</dbReference>
<organism evidence="1 2">
    <name type="scientific">Aurantiacibacter gilvus</name>
    <dbReference type="NCBI Taxonomy" id="3139141"/>
    <lineage>
        <taxon>Bacteria</taxon>
        <taxon>Pseudomonadati</taxon>
        <taxon>Pseudomonadota</taxon>
        <taxon>Alphaproteobacteria</taxon>
        <taxon>Sphingomonadales</taxon>
        <taxon>Erythrobacteraceae</taxon>
        <taxon>Aurantiacibacter</taxon>
    </lineage>
</organism>
<evidence type="ECO:0000313" key="2">
    <source>
        <dbReference type="Proteomes" id="UP001497045"/>
    </source>
</evidence>